<keyword evidence="1" id="KW-0812">Transmembrane</keyword>
<evidence type="ECO:0000313" key="2">
    <source>
        <dbReference type="EnsemblMetazoa" id="GPAI016414-PA"/>
    </source>
</evidence>
<dbReference type="EnsemblMetazoa" id="GPAI016414-RA">
    <property type="protein sequence ID" value="GPAI016414-PA"/>
    <property type="gene ID" value="GPAI016414"/>
</dbReference>
<keyword evidence="1" id="KW-1133">Transmembrane helix</keyword>
<dbReference type="Proteomes" id="UP000092445">
    <property type="component" value="Unassembled WGS sequence"/>
</dbReference>
<reference evidence="2" key="2">
    <citation type="submission" date="2020-05" db="UniProtKB">
        <authorList>
            <consortium name="EnsemblMetazoa"/>
        </authorList>
    </citation>
    <scope>IDENTIFICATION</scope>
    <source>
        <strain evidence="2">IAEA</strain>
    </source>
</reference>
<protein>
    <submittedName>
        <fullName evidence="2">Uncharacterized protein</fullName>
    </submittedName>
</protein>
<accession>A0A1A9ZJ72</accession>
<dbReference type="AlphaFoldDB" id="A0A1A9ZJ72"/>
<keyword evidence="1" id="KW-0472">Membrane</keyword>
<reference evidence="3" key="1">
    <citation type="submission" date="2014-03" db="EMBL/GenBank/DDBJ databases">
        <authorList>
            <person name="Aksoy S."/>
            <person name="Warren W."/>
            <person name="Wilson R.K."/>
        </authorList>
    </citation>
    <scope>NUCLEOTIDE SEQUENCE [LARGE SCALE GENOMIC DNA]</scope>
    <source>
        <strain evidence="3">IAEA</strain>
    </source>
</reference>
<organism evidence="2 3">
    <name type="scientific">Glossina pallidipes</name>
    <name type="common">Tsetse fly</name>
    <dbReference type="NCBI Taxonomy" id="7398"/>
    <lineage>
        <taxon>Eukaryota</taxon>
        <taxon>Metazoa</taxon>
        <taxon>Ecdysozoa</taxon>
        <taxon>Arthropoda</taxon>
        <taxon>Hexapoda</taxon>
        <taxon>Insecta</taxon>
        <taxon>Pterygota</taxon>
        <taxon>Neoptera</taxon>
        <taxon>Endopterygota</taxon>
        <taxon>Diptera</taxon>
        <taxon>Brachycera</taxon>
        <taxon>Muscomorpha</taxon>
        <taxon>Hippoboscoidea</taxon>
        <taxon>Glossinidae</taxon>
        <taxon>Glossina</taxon>
    </lineage>
</organism>
<name>A0A1A9ZJ72_GLOPL</name>
<evidence type="ECO:0000256" key="1">
    <source>
        <dbReference type="SAM" id="Phobius"/>
    </source>
</evidence>
<evidence type="ECO:0000313" key="3">
    <source>
        <dbReference type="Proteomes" id="UP000092445"/>
    </source>
</evidence>
<dbReference type="VEuPathDB" id="VectorBase:GPAI016414"/>
<feature type="transmembrane region" description="Helical" evidence="1">
    <location>
        <begin position="133"/>
        <end position="153"/>
    </location>
</feature>
<sequence length="183" mass="20560">MVSPTITNSVTLSLKKVPIYLPMIDVMAIESTKTKRHFSPLGRIREQNASLQLVTGNFIFDSTSAESSAPLRNRFQAAPLPQFIITTQKTFVVVGITVLIEIGKSSNKLALAYLPICVPERSAGRRAGSLNSYWYLLTMIITFLTQMTFYFALKTTICMEVNKPVPRFIRLPLSMQKQLNEIL</sequence>
<proteinExistence type="predicted"/>
<keyword evidence="3" id="KW-1185">Reference proteome</keyword>